<dbReference type="EMBL" id="CAFBOV010000096">
    <property type="protein sequence ID" value="CAB4996962.1"/>
    <property type="molecule type" value="Genomic_DNA"/>
</dbReference>
<name>A0A6J6YLX4_9ZZZZ</name>
<dbReference type="AlphaFoldDB" id="A0A6J6YLX4"/>
<evidence type="ECO:0000313" key="2">
    <source>
        <dbReference type="EMBL" id="CAB4809284.1"/>
    </source>
</evidence>
<accession>A0A6J6YLX4</accession>
<proteinExistence type="predicted"/>
<protein>
    <submittedName>
        <fullName evidence="2">Unannotated protein</fullName>
    </submittedName>
</protein>
<sequence length="134" mass="15036">MDDNKNASAELSVTDLNSELESVRSKLQIAEQKIMQLELSLLQSRDFSIGAAAEVGEVKVGHVKTIEQLKDANIHIKSHLAHIKRLEDALTELHRSNALQRAQAAELARVYDSASWKIGRFVMIPVRILRKIIN</sequence>
<keyword evidence="1" id="KW-0175">Coiled coil</keyword>
<evidence type="ECO:0000256" key="1">
    <source>
        <dbReference type="SAM" id="Coils"/>
    </source>
</evidence>
<dbReference type="EMBL" id="CAFAAP010000150">
    <property type="protein sequence ID" value="CAB4809284.1"/>
    <property type="molecule type" value="Genomic_DNA"/>
</dbReference>
<feature type="coiled-coil region" evidence="1">
    <location>
        <begin position="13"/>
        <end position="40"/>
    </location>
</feature>
<gene>
    <name evidence="2" type="ORF">UFOPK3026_01003</name>
    <name evidence="3" type="ORF">UFOPK4020_00593</name>
</gene>
<reference evidence="2" key="1">
    <citation type="submission" date="2020-05" db="EMBL/GenBank/DDBJ databases">
        <authorList>
            <person name="Chiriac C."/>
            <person name="Salcher M."/>
            <person name="Ghai R."/>
            <person name="Kavagutti S V."/>
        </authorList>
    </citation>
    <scope>NUCLEOTIDE SEQUENCE</scope>
</reference>
<evidence type="ECO:0000313" key="3">
    <source>
        <dbReference type="EMBL" id="CAB4996962.1"/>
    </source>
</evidence>
<organism evidence="2">
    <name type="scientific">freshwater metagenome</name>
    <dbReference type="NCBI Taxonomy" id="449393"/>
    <lineage>
        <taxon>unclassified sequences</taxon>
        <taxon>metagenomes</taxon>
        <taxon>ecological metagenomes</taxon>
    </lineage>
</organism>